<protein>
    <recommendedName>
        <fullName evidence="1">UPF0180 protein GH741_04215</fullName>
    </recommendedName>
</protein>
<dbReference type="RefSeq" id="WP_153735489.1">
    <property type="nucleotide sequence ID" value="NZ_WJNG01000002.1"/>
</dbReference>
<keyword evidence="3" id="KW-1185">Reference proteome</keyword>
<dbReference type="AlphaFoldDB" id="A0A6A8DG82"/>
<evidence type="ECO:0000256" key="1">
    <source>
        <dbReference type="HAMAP-Rule" id="MF_00506"/>
    </source>
</evidence>
<evidence type="ECO:0000313" key="3">
    <source>
        <dbReference type="Proteomes" id="UP000799092"/>
    </source>
</evidence>
<dbReference type="HAMAP" id="MF_00506">
    <property type="entry name" value="UPF0180"/>
    <property type="match status" value="1"/>
</dbReference>
<dbReference type="Pfam" id="PF03698">
    <property type="entry name" value="UPF0180"/>
    <property type="match status" value="1"/>
</dbReference>
<dbReference type="OrthoDB" id="1708042at2"/>
<dbReference type="InterPro" id="IPR005370">
    <property type="entry name" value="UPF0180"/>
</dbReference>
<gene>
    <name evidence="2" type="ORF">GH741_04215</name>
</gene>
<comment type="caution">
    <text evidence="2">The sequence shown here is derived from an EMBL/GenBank/DDBJ whole genome shotgun (WGS) entry which is preliminary data.</text>
</comment>
<organism evidence="2 3">
    <name type="scientific">Aquibacillus halophilus</name>
    <dbReference type="NCBI Taxonomy" id="930132"/>
    <lineage>
        <taxon>Bacteria</taxon>
        <taxon>Bacillati</taxon>
        <taxon>Bacillota</taxon>
        <taxon>Bacilli</taxon>
        <taxon>Bacillales</taxon>
        <taxon>Bacillaceae</taxon>
        <taxon>Aquibacillus</taxon>
    </lineage>
</organism>
<dbReference type="NCBIfam" id="NF002845">
    <property type="entry name" value="PRK03094.1"/>
    <property type="match status" value="1"/>
</dbReference>
<sequence>MAKIGIEGTLADVKGALQEKGYEIVDLRQEEDVNGCDCCVISGQDKNVMGMQTTSYKGSVINADGLTADEVCKQVEQRVQL</sequence>
<evidence type="ECO:0000313" key="2">
    <source>
        <dbReference type="EMBL" id="MRH41877.1"/>
    </source>
</evidence>
<proteinExistence type="inferred from homology"/>
<accession>A0A6A8DG82</accession>
<dbReference type="EMBL" id="WJNG01000002">
    <property type="protein sequence ID" value="MRH41877.1"/>
    <property type="molecule type" value="Genomic_DNA"/>
</dbReference>
<reference evidence="2" key="1">
    <citation type="submission" date="2019-11" db="EMBL/GenBank/DDBJ databases">
        <authorList>
            <person name="Li J."/>
        </authorList>
    </citation>
    <scope>NUCLEOTIDE SEQUENCE</scope>
    <source>
        <strain evidence="2">B6B</strain>
    </source>
</reference>
<name>A0A6A8DG82_9BACI</name>
<comment type="similarity">
    <text evidence="1">Belongs to the UPF0180 family.</text>
</comment>
<dbReference type="Proteomes" id="UP000799092">
    <property type="component" value="Unassembled WGS sequence"/>
</dbReference>